<dbReference type="EMBL" id="AZBU02000010">
    <property type="protein sequence ID" value="TKR62080.1"/>
    <property type="molecule type" value="Genomic_DNA"/>
</dbReference>
<evidence type="ECO:0000313" key="2">
    <source>
        <dbReference type="Proteomes" id="UP000298663"/>
    </source>
</evidence>
<name>A0A4U5M0C8_STECR</name>
<comment type="caution">
    <text evidence="1">The sequence shown here is derived from an EMBL/GenBank/DDBJ whole genome shotgun (WGS) entry which is preliminary data.</text>
</comment>
<dbReference type="AlphaFoldDB" id="A0A4U5M0C8"/>
<organism evidence="1 2">
    <name type="scientific">Steinernema carpocapsae</name>
    <name type="common">Entomopathogenic nematode</name>
    <dbReference type="NCBI Taxonomy" id="34508"/>
    <lineage>
        <taxon>Eukaryota</taxon>
        <taxon>Metazoa</taxon>
        <taxon>Ecdysozoa</taxon>
        <taxon>Nematoda</taxon>
        <taxon>Chromadorea</taxon>
        <taxon>Rhabditida</taxon>
        <taxon>Tylenchina</taxon>
        <taxon>Panagrolaimomorpha</taxon>
        <taxon>Strongyloidoidea</taxon>
        <taxon>Steinernematidae</taxon>
        <taxon>Steinernema</taxon>
    </lineage>
</organism>
<proteinExistence type="predicted"/>
<accession>A0A4U5M0C8</accession>
<reference evidence="1 2" key="2">
    <citation type="journal article" date="2019" name="G3 (Bethesda)">
        <title>Hybrid Assembly of the Genome of the Entomopathogenic Nematode Steinernema carpocapsae Identifies the X-Chromosome.</title>
        <authorList>
            <person name="Serra L."/>
            <person name="Macchietto M."/>
            <person name="Macias-Munoz A."/>
            <person name="McGill C.J."/>
            <person name="Rodriguez I.M."/>
            <person name="Rodriguez B."/>
            <person name="Murad R."/>
            <person name="Mortazavi A."/>
        </authorList>
    </citation>
    <scope>NUCLEOTIDE SEQUENCE [LARGE SCALE GENOMIC DNA]</scope>
    <source>
        <strain evidence="1 2">ALL</strain>
    </source>
</reference>
<protein>
    <submittedName>
        <fullName evidence="1">Uncharacterized protein</fullName>
    </submittedName>
</protein>
<evidence type="ECO:0000313" key="1">
    <source>
        <dbReference type="EMBL" id="TKR62080.1"/>
    </source>
</evidence>
<reference evidence="1 2" key="1">
    <citation type="journal article" date="2015" name="Genome Biol.">
        <title>Comparative genomics of Steinernema reveals deeply conserved gene regulatory networks.</title>
        <authorList>
            <person name="Dillman A.R."/>
            <person name="Macchietto M."/>
            <person name="Porter C.F."/>
            <person name="Rogers A."/>
            <person name="Williams B."/>
            <person name="Antoshechkin I."/>
            <person name="Lee M.M."/>
            <person name="Goodwin Z."/>
            <person name="Lu X."/>
            <person name="Lewis E.E."/>
            <person name="Goodrich-Blair H."/>
            <person name="Stock S.P."/>
            <person name="Adams B.J."/>
            <person name="Sternberg P.W."/>
            <person name="Mortazavi A."/>
        </authorList>
    </citation>
    <scope>NUCLEOTIDE SEQUENCE [LARGE SCALE GENOMIC DNA]</scope>
    <source>
        <strain evidence="1 2">ALL</strain>
    </source>
</reference>
<keyword evidence="2" id="KW-1185">Reference proteome</keyword>
<sequence>MITSSKCHAGLLVVQFSNQRFMYSHKQNTIEASHSDSDVGDGDRKVRVERDDSSPLSLEWRWRRRRRRRSLLAVDDHFRSRRRWVPFRRCAAISGQRGLPPSLPSRLAKDLYLRLAAASLLPPCLGLAAGSPRLVMGRRCLPFVLSEPLRSGSWWSIAATTTQLPRVGFYTLVLGLPARFRPGILYSSSFGDDSLGRIRYQTIKKTVHFVVKGTQTSRFLSFFKCTDRANFKGKGIFTGADHNSGVRTAKNGFRSAQYVALFDRK</sequence>
<gene>
    <name evidence="1" type="ORF">L596_026087</name>
</gene>
<dbReference type="Proteomes" id="UP000298663">
    <property type="component" value="Unassembled WGS sequence"/>
</dbReference>